<evidence type="ECO:0000256" key="2">
    <source>
        <dbReference type="ARBA" id="ARBA00022695"/>
    </source>
</evidence>
<dbReference type="InterPro" id="IPR041373">
    <property type="entry name" value="RT_RNaseH"/>
</dbReference>
<evidence type="ECO:0000256" key="6">
    <source>
        <dbReference type="ARBA" id="ARBA00022918"/>
    </source>
</evidence>
<dbReference type="GO" id="GO:0003964">
    <property type="term" value="F:RNA-directed DNA polymerase activity"/>
    <property type="evidence" value="ECO:0007669"/>
    <property type="project" value="UniProtKB-KW"/>
</dbReference>
<dbReference type="EMBL" id="JAEPRB010000672">
    <property type="protein sequence ID" value="KAG2213630.1"/>
    <property type="molecule type" value="Genomic_DNA"/>
</dbReference>
<proteinExistence type="predicted"/>
<dbReference type="GO" id="GO:0004519">
    <property type="term" value="F:endonuclease activity"/>
    <property type="evidence" value="ECO:0007669"/>
    <property type="project" value="UniProtKB-KW"/>
</dbReference>
<dbReference type="Pfam" id="PF17917">
    <property type="entry name" value="RT_RNaseH"/>
    <property type="match status" value="1"/>
</dbReference>
<evidence type="ECO:0000256" key="3">
    <source>
        <dbReference type="ARBA" id="ARBA00022722"/>
    </source>
</evidence>
<reference evidence="8 9" key="1">
    <citation type="submission" date="2020-12" db="EMBL/GenBank/DDBJ databases">
        <title>Metabolic potential, ecology and presence of endohyphal bacteria is reflected in genomic diversity of Mucoromycotina.</title>
        <authorList>
            <person name="Muszewska A."/>
            <person name="Okrasinska A."/>
            <person name="Steczkiewicz K."/>
            <person name="Drgas O."/>
            <person name="Orlowska M."/>
            <person name="Perlinska-Lenart U."/>
            <person name="Aleksandrzak-Piekarczyk T."/>
            <person name="Szatraj K."/>
            <person name="Zielenkiewicz U."/>
            <person name="Pilsyk S."/>
            <person name="Malc E."/>
            <person name="Mieczkowski P."/>
            <person name="Kruszewska J.S."/>
            <person name="Biernat P."/>
            <person name="Pawlowska J."/>
        </authorList>
    </citation>
    <scope>NUCLEOTIDE SEQUENCE [LARGE SCALE GENOMIC DNA]</scope>
    <source>
        <strain evidence="8 9">CBS 142.35</strain>
    </source>
</reference>
<dbReference type="AlphaFoldDB" id="A0A8H7RND1"/>
<dbReference type="InterPro" id="IPR000477">
    <property type="entry name" value="RT_dom"/>
</dbReference>
<evidence type="ECO:0000256" key="1">
    <source>
        <dbReference type="ARBA" id="ARBA00022679"/>
    </source>
</evidence>
<dbReference type="Pfam" id="PF00078">
    <property type="entry name" value="RVT_1"/>
    <property type="match status" value="1"/>
</dbReference>
<evidence type="ECO:0000313" key="9">
    <source>
        <dbReference type="Proteomes" id="UP000646827"/>
    </source>
</evidence>
<dbReference type="PROSITE" id="PS50878">
    <property type="entry name" value="RT_POL"/>
    <property type="match status" value="1"/>
</dbReference>
<gene>
    <name evidence="8" type="ORF">INT45_009323</name>
</gene>
<dbReference type="PANTHER" id="PTHR37984:SF5">
    <property type="entry name" value="PROTEIN NYNRIN-LIKE"/>
    <property type="match status" value="1"/>
</dbReference>
<dbReference type="PANTHER" id="PTHR37984">
    <property type="entry name" value="PROTEIN CBG26694"/>
    <property type="match status" value="1"/>
</dbReference>
<keyword evidence="3" id="KW-0540">Nuclease</keyword>
<evidence type="ECO:0000259" key="7">
    <source>
        <dbReference type="PROSITE" id="PS50878"/>
    </source>
</evidence>
<dbReference type="CDD" id="cd09274">
    <property type="entry name" value="RNase_HI_RT_Ty3"/>
    <property type="match status" value="1"/>
</dbReference>
<keyword evidence="5" id="KW-0378">Hydrolase</keyword>
<keyword evidence="6" id="KW-0695">RNA-directed DNA polymerase</keyword>
<organism evidence="8 9">
    <name type="scientific">Circinella minor</name>
    <dbReference type="NCBI Taxonomy" id="1195481"/>
    <lineage>
        <taxon>Eukaryota</taxon>
        <taxon>Fungi</taxon>
        <taxon>Fungi incertae sedis</taxon>
        <taxon>Mucoromycota</taxon>
        <taxon>Mucoromycotina</taxon>
        <taxon>Mucoromycetes</taxon>
        <taxon>Mucorales</taxon>
        <taxon>Lichtheimiaceae</taxon>
        <taxon>Circinella</taxon>
    </lineage>
</organism>
<comment type="caution">
    <text evidence="8">The sequence shown here is derived from an EMBL/GenBank/DDBJ whole genome shotgun (WGS) entry which is preliminary data.</text>
</comment>
<dbReference type="OrthoDB" id="5593162at2759"/>
<dbReference type="InterPro" id="IPR043128">
    <property type="entry name" value="Rev_trsase/Diguanyl_cyclase"/>
</dbReference>
<name>A0A8H7RND1_9FUNG</name>
<evidence type="ECO:0000256" key="4">
    <source>
        <dbReference type="ARBA" id="ARBA00022759"/>
    </source>
</evidence>
<protein>
    <recommendedName>
        <fullName evidence="7">Reverse transcriptase domain-containing protein</fullName>
    </recommendedName>
</protein>
<dbReference type="InterPro" id="IPR050951">
    <property type="entry name" value="Retrovirus_Pol_polyprotein"/>
</dbReference>
<feature type="domain" description="Reverse transcriptase" evidence="7">
    <location>
        <begin position="1"/>
        <end position="82"/>
    </location>
</feature>
<evidence type="ECO:0000313" key="8">
    <source>
        <dbReference type="EMBL" id="KAG2213630.1"/>
    </source>
</evidence>
<dbReference type="SUPFAM" id="SSF56672">
    <property type="entry name" value="DNA/RNA polymerases"/>
    <property type="match status" value="1"/>
</dbReference>
<evidence type="ECO:0000256" key="5">
    <source>
        <dbReference type="ARBA" id="ARBA00022801"/>
    </source>
</evidence>
<dbReference type="GO" id="GO:0016787">
    <property type="term" value="F:hydrolase activity"/>
    <property type="evidence" value="ECO:0007669"/>
    <property type="project" value="UniProtKB-KW"/>
</dbReference>
<accession>A0A8H7RND1</accession>
<keyword evidence="4" id="KW-0255">Endonuclease</keyword>
<keyword evidence="1" id="KW-0808">Transferase</keyword>
<keyword evidence="9" id="KW-1185">Reference proteome</keyword>
<sequence length="270" mass="30691">MPMGMLNASASAQMLSDIAFHALLNKCAVVYIDDLFTYSPDQSQYVHDLAKVFACIRKAGLILNPKKCKFNASFIEFLGFVINKKGIHTEPTKIKKVKGFPLPQHTRGLHSFIGLTNYYKRFVHSYAKISQPIYDMLKGNPKKITWTPEAINAFETLKPAMFLEQKEDDGRNAVILYDSRALSPYKKNYGISKLECLAVVWAIKKLPPYLLSKPFTIITDHSSLRGLLNSPRPEGILARWITILSEYSFEIKYRPGKENTNADFLSRLGY</sequence>
<dbReference type="InterPro" id="IPR043502">
    <property type="entry name" value="DNA/RNA_pol_sf"/>
</dbReference>
<dbReference type="Proteomes" id="UP000646827">
    <property type="component" value="Unassembled WGS sequence"/>
</dbReference>
<dbReference type="Gene3D" id="3.30.70.270">
    <property type="match status" value="2"/>
</dbReference>
<keyword evidence="2" id="KW-0548">Nucleotidyltransferase</keyword>